<evidence type="ECO:0000256" key="1">
    <source>
        <dbReference type="ARBA" id="ARBA00000707"/>
    </source>
</evidence>
<gene>
    <name evidence="8" type="ORF">MGL_2823</name>
</gene>
<dbReference type="EC" id="3.4.19.12" evidence="6"/>
<dbReference type="GeneID" id="5854144"/>
<keyword evidence="5 6" id="KW-0788">Thiol protease</keyword>
<dbReference type="InterPro" id="IPR001394">
    <property type="entry name" value="Peptidase_C19_UCH"/>
</dbReference>
<dbReference type="InterPro" id="IPR028889">
    <property type="entry name" value="USP"/>
</dbReference>
<protein>
    <recommendedName>
        <fullName evidence="6">Ubiquitin carboxyl-terminal hydrolase</fullName>
        <ecNumber evidence="6">3.4.19.12</ecNumber>
    </recommendedName>
</protein>
<evidence type="ECO:0000256" key="4">
    <source>
        <dbReference type="ARBA" id="ARBA00022801"/>
    </source>
</evidence>
<proteinExistence type="inferred from homology"/>
<dbReference type="CDD" id="cd02257">
    <property type="entry name" value="Peptidase_C19"/>
    <property type="match status" value="1"/>
</dbReference>
<dbReference type="GO" id="GO:0006508">
    <property type="term" value="P:proteolysis"/>
    <property type="evidence" value="ECO:0007669"/>
    <property type="project" value="UniProtKB-KW"/>
</dbReference>
<keyword evidence="2 6" id="KW-0645">Protease</keyword>
<dbReference type="RefSeq" id="XP_001729837.1">
    <property type="nucleotide sequence ID" value="XM_001729785.1"/>
</dbReference>
<dbReference type="Proteomes" id="UP000008837">
    <property type="component" value="Unassembled WGS sequence"/>
</dbReference>
<comment type="catalytic activity">
    <reaction evidence="1 6">
        <text>Thiol-dependent hydrolysis of ester, thioester, amide, peptide and isopeptide bonds formed by the C-terminal Gly of ubiquitin (a 76-residue protein attached to proteins as an intracellular targeting signal).</text>
        <dbReference type="EC" id="3.4.19.12"/>
    </reaction>
</comment>
<sequence>MSGVFMLQNASPEVARARLLSFFTPSSVLSGPLVTPPPSAIETVTPAWSKPRIWSQHATASVCPKNKSALVIHSPAISISTTGTEATTSPQTHIEGPSYTSTSHLGYATQPPASIEELYSNAHECMHAPLTVPVGLVNQGNSCFASAVLQMLVFCRPLYMFLTQLRMMVPQDLSNSTPLLEAIFRFYSEIPVVSKQLYGLVEKSVDPILPDYIYDAMRLHKRFDLFQLGHQEDAEEFLSLILSTLHEEVVLVFARAMQRKKSSASLQQRAPKKSVAMGDPYAAYPPPMESDNSSDEEDILAMEVQRPPSPEQDEWLEVGQKGRTSLTRTSGNTDTHSPVTRMFDGKLRSTLSCPGAKTSVMVEPYRSLPLDIQSSHVHTIEDALRHITEPELISGVWSPQRNAYVDATKQVRIEALPPVLVLHLKRFVFDEFYGVQKSTKPIHFGMSLEISPDILSTPCRRACSLTKYALFGVVYHHGRLASGGHYTVAVRRQDDSGWIHIDDTYASQISAEEVMFTGHRSSTHNGQAYLLFYQKVPPIM</sequence>
<dbReference type="STRING" id="425265.A8Q5W3"/>
<evidence type="ECO:0000256" key="6">
    <source>
        <dbReference type="RuleBase" id="RU366025"/>
    </source>
</evidence>
<name>A8Q5W3_MALGO</name>
<dbReference type="VEuPathDB" id="FungiDB:MGL_2823"/>
<dbReference type="Pfam" id="PF00443">
    <property type="entry name" value="UCH"/>
    <property type="match status" value="1"/>
</dbReference>
<dbReference type="PROSITE" id="PS50235">
    <property type="entry name" value="USP_3"/>
    <property type="match status" value="1"/>
</dbReference>
<keyword evidence="9" id="KW-1185">Reference proteome</keyword>
<comment type="caution">
    <text evidence="8">The sequence shown here is derived from an EMBL/GenBank/DDBJ whole genome shotgun (WGS) entry which is preliminary data.</text>
</comment>
<dbReference type="SUPFAM" id="SSF54001">
    <property type="entry name" value="Cysteine proteinases"/>
    <property type="match status" value="1"/>
</dbReference>
<dbReference type="OMA" id="TATKQMY"/>
<evidence type="ECO:0000259" key="7">
    <source>
        <dbReference type="PROSITE" id="PS50235"/>
    </source>
</evidence>
<dbReference type="FunCoup" id="A8Q5W3">
    <property type="interactions" value="462"/>
</dbReference>
<dbReference type="PROSITE" id="PS00972">
    <property type="entry name" value="USP_1"/>
    <property type="match status" value="1"/>
</dbReference>
<evidence type="ECO:0000256" key="2">
    <source>
        <dbReference type="ARBA" id="ARBA00022670"/>
    </source>
</evidence>
<dbReference type="EMBL" id="AAYY01000010">
    <property type="protein sequence ID" value="EDP42623.1"/>
    <property type="molecule type" value="Genomic_DNA"/>
</dbReference>
<reference evidence="8 9" key="1">
    <citation type="journal article" date="2007" name="Proc. Natl. Acad. Sci. U.S.A.">
        <title>Dandruff-associated Malassezia genomes reveal convergent and divergent virulence traits shared with plant and human fungal pathogens.</title>
        <authorList>
            <person name="Xu J."/>
            <person name="Saunders C.W."/>
            <person name="Hu P."/>
            <person name="Grant R.A."/>
            <person name="Boekhout T."/>
            <person name="Kuramae E.E."/>
            <person name="Kronstad J.W."/>
            <person name="Deangelis Y.M."/>
            <person name="Reeder N.L."/>
            <person name="Johnstone K.R."/>
            <person name="Leland M."/>
            <person name="Fieno A.M."/>
            <person name="Begley W.M."/>
            <person name="Sun Y."/>
            <person name="Lacey M.P."/>
            <person name="Chaudhary T."/>
            <person name="Keough T."/>
            <person name="Chu L."/>
            <person name="Sears R."/>
            <person name="Yuan B."/>
            <person name="Dawson T.L.Jr."/>
        </authorList>
    </citation>
    <scope>NUCLEOTIDE SEQUENCE [LARGE SCALE GENOMIC DNA]</scope>
    <source>
        <strain evidence="9">ATCC MYA-4612 / CBS 7966</strain>
    </source>
</reference>
<dbReference type="PANTHER" id="PTHR24006:SF687">
    <property type="entry name" value="UBIQUITIN CARBOXYL-TERMINAL HYDROLASE 10"/>
    <property type="match status" value="1"/>
</dbReference>
<dbReference type="InterPro" id="IPR038765">
    <property type="entry name" value="Papain-like_cys_pep_sf"/>
</dbReference>
<dbReference type="PROSITE" id="PS00973">
    <property type="entry name" value="USP_2"/>
    <property type="match status" value="1"/>
</dbReference>
<dbReference type="GO" id="GO:0016579">
    <property type="term" value="P:protein deubiquitination"/>
    <property type="evidence" value="ECO:0007669"/>
    <property type="project" value="InterPro"/>
</dbReference>
<dbReference type="Gene3D" id="3.90.70.10">
    <property type="entry name" value="Cysteine proteinases"/>
    <property type="match status" value="1"/>
</dbReference>
<evidence type="ECO:0000313" key="9">
    <source>
        <dbReference type="Proteomes" id="UP000008837"/>
    </source>
</evidence>
<dbReference type="GO" id="GO:0004843">
    <property type="term" value="F:cysteine-type deubiquitinase activity"/>
    <property type="evidence" value="ECO:0007669"/>
    <property type="project" value="UniProtKB-UniRule"/>
</dbReference>
<dbReference type="GO" id="GO:0005829">
    <property type="term" value="C:cytosol"/>
    <property type="evidence" value="ECO:0007669"/>
    <property type="project" value="TreeGrafter"/>
</dbReference>
<dbReference type="InParanoid" id="A8Q5W3"/>
<dbReference type="InterPro" id="IPR050164">
    <property type="entry name" value="Peptidase_C19"/>
</dbReference>
<dbReference type="AlphaFoldDB" id="A8Q5W3"/>
<keyword evidence="4 6" id="KW-0378">Hydrolase</keyword>
<dbReference type="PANTHER" id="PTHR24006">
    <property type="entry name" value="UBIQUITIN CARBOXYL-TERMINAL HYDROLASE"/>
    <property type="match status" value="1"/>
</dbReference>
<keyword evidence="3 6" id="KW-0833">Ubl conjugation pathway</keyword>
<dbReference type="InterPro" id="IPR018200">
    <property type="entry name" value="USP_CS"/>
</dbReference>
<dbReference type="OrthoDB" id="429671at2759"/>
<evidence type="ECO:0000313" key="8">
    <source>
        <dbReference type="EMBL" id="EDP42623.1"/>
    </source>
</evidence>
<comment type="similarity">
    <text evidence="6">Belongs to the peptidase C19 family.</text>
</comment>
<evidence type="ECO:0000256" key="5">
    <source>
        <dbReference type="ARBA" id="ARBA00022807"/>
    </source>
</evidence>
<organism evidence="8 9">
    <name type="scientific">Malassezia globosa (strain ATCC MYA-4612 / CBS 7966)</name>
    <name type="common">Dandruff-associated fungus</name>
    <dbReference type="NCBI Taxonomy" id="425265"/>
    <lineage>
        <taxon>Eukaryota</taxon>
        <taxon>Fungi</taxon>
        <taxon>Dikarya</taxon>
        <taxon>Basidiomycota</taxon>
        <taxon>Ustilaginomycotina</taxon>
        <taxon>Malasseziomycetes</taxon>
        <taxon>Malasseziales</taxon>
        <taxon>Malasseziaceae</taxon>
        <taxon>Malassezia</taxon>
    </lineage>
</organism>
<feature type="domain" description="USP" evidence="7">
    <location>
        <begin position="134"/>
        <end position="536"/>
    </location>
</feature>
<evidence type="ECO:0000256" key="3">
    <source>
        <dbReference type="ARBA" id="ARBA00022786"/>
    </source>
</evidence>
<dbReference type="GO" id="GO:0005634">
    <property type="term" value="C:nucleus"/>
    <property type="evidence" value="ECO:0007669"/>
    <property type="project" value="TreeGrafter"/>
</dbReference>
<accession>A8Q5W3</accession>
<dbReference type="KEGG" id="mgl:MGL_2823"/>